<dbReference type="GO" id="GO:0046373">
    <property type="term" value="P:L-arabinose metabolic process"/>
    <property type="evidence" value="ECO:0007669"/>
    <property type="project" value="InterPro"/>
</dbReference>
<gene>
    <name evidence="9" type="ORF">L207DRAFT_555482</name>
</gene>
<dbReference type="EMBL" id="KZ613948">
    <property type="protein sequence ID" value="PMD38094.1"/>
    <property type="molecule type" value="Genomic_DNA"/>
</dbReference>
<evidence type="ECO:0000256" key="5">
    <source>
        <dbReference type="ARBA" id="ARBA00022729"/>
    </source>
</evidence>
<accession>A0A2J6RHU3</accession>
<dbReference type="GO" id="GO:0046556">
    <property type="term" value="F:alpha-L-arabinofuranosidase activity"/>
    <property type="evidence" value="ECO:0007669"/>
    <property type="project" value="UniProtKB-EC"/>
</dbReference>
<sequence>MHIPSVFYIFVTLGGAVKLHGIMFEDINYSGDGGLYAELIRNRAFQGTSSVSPLSQPLSSALPLSMNVAGGSGTVGFSNPGYWGISVKVQNYQGSFYVKGSYSVGTGSDWTQYNFTLTPTTTATSSNNTFSITYDASVSRKVLNGVSGSLDFNLISLFPPTYKDRENGMRVDLMEALADLKPSFLRFPGGNNIEGNSAPDYWKWNNTVGPLANRPGRPGTWDLDMESVLATFSGLYLSKTVVSQSALQPYVDEFMDELEFLMGSPSTKNGALRASLGYPDPWKINYVEIGNEDNLNNGQKSYSAYRFSAFYNAVKEKYPDITIIASTSGMSLPGNAGQDYYVYNRPNLLVDQFDYFDHFSRGRKTLIGEYANIEQDAKGDPGVDWNIARPTFPWWTGAVSEAVFLIGAERNSDVVIGASYAPLLCNLNSYQWVPDLIGYTADPSLTVLSTSYSVISLLSSVRITNTLPVSGDSLRPGYWVAGINSNTGLHILKTAVYNGNGDLPMAITFAAVGEGAIAVLTVLTAPSGISSNAIGSDVVKTTTQTLTAGTGGTFTFSLPNLCVSVLEVKSSSAGP</sequence>
<dbReference type="SMART" id="SM00813">
    <property type="entry name" value="Alpha-L-AF_C"/>
    <property type="match status" value="1"/>
</dbReference>
<dbReference type="Pfam" id="PF06964">
    <property type="entry name" value="Alpha-L-AF_C"/>
    <property type="match status" value="1"/>
</dbReference>
<keyword evidence="5" id="KW-0732">Signal</keyword>
<dbReference type="GO" id="GO:0031222">
    <property type="term" value="P:arabinan catabolic process"/>
    <property type="evidence" value="ECO:0007669"/>
    <property type="project" value="UniProtKB-UniPathway"/>
</dbReference>
<dbReference type="PANTHER" id="PTHR31776:SF0">
    <property type="entry name" value="ALPHA-L-ARABINOFURANOSIDASE 1"/>
    <property type="match status" value="1"/>
</dbReference>
<keyword evidence="10" id="KW-1185">Reference proteome</keyword>
<dbReference type="OrthoDB" id="406864at2759"/>
<feature type="domain" description="Alpha-L-arabinofuranosidase C-terminal" evidence="8">
    <location>
        <begin position="368"/>
        <end position="562"/>
    </location>
</feature>
<evidence type="ECO:0000313" key="9">
    <source>
        <dbReference type="EMBL" id="PMD38094.1"/>
    </source>
</evidence>
<dbReference type="AlphaFoldDB" id="A0A2J6RHU3"/>
<dbReference type="SUPFAM" id="SSF51445">
    <property type="entry name" value="(Trans)glycosidases"/>
    <property type="match status" value="1"/>
</dbReference>
<evidence type="ECO:0000256" key="1">
    <source>
        <dbReference type="ARBA" id="ARBA00001462"/>
    </source>
</evidence>
<dbReference type="Gene3D" id="3.20.20.80">
    <property type="entry name" value="Glycosidases"/>
    <property type="match status" value="1"/>
</dbReference>
<proteinExistence type="inferred from homology"/>
<comment type="similarity">
    <text evidence="3">Belongs to the glycosyl hydrolase 51 family.</text>
</comment>
<dbReference type="InterPro" id="IPR010720">
    <property type="entry name" value="Alpha-L-AF_C"/>
</dbReference>
<organism evidence="9 10">
    <name type="scientific">Hyaloscypha variabilis (strain UAMH 11265 / GT02V1 / F)</name>
    <name type="common">Meliniomyces variabilis</name>
    <dbReference type="NCBI Taxonomy" id="1149755"/>
    <lineage>
        <taxon>Eukaryota</taxon>
        <taxon>Fungi</taxon>
        <taxon>Dikarya</taxon>
        <taxon>Ascomycota</taxon>
        <taxon>Pezizomycotina</taxon>
        <taxon>Leotiomycetes</taxon>
        <taxon>Helotiales</taxon>
        <taxon>Hyaloscyphaceae</taxon>
        <taxon>Hyaloscypha</taxon>
        <taxon>Hyaloscypha variabilis</taxon>
    </lineage>
</organism>
<reference evidence="9 10" key="1">
    <citation type="submission" date="2016-04" db="EMBL/GenBank/DDBJ databases">
        <title>A degradative enzymes factory behind the ericoid mycorrhizal symbiosis.</title>
        <authorList>
            <consortium name="DOE Joint Genome Institute"/>
            <person name="Martino E."/>
            <person name="Morin E."/>
            <person name="Grelet G."/>
            <person name="Kuo A."/>
            <person name="Kohler A."/>
            <person name="Daghino S."/>
            <person name="Barry K."/>
            <person name="Choi C."/>
            <person name="Cichocki N."/>
            <person name="Clum A."/>
            <person name="Copeland A."/>
            <person name="Hainaut M."/>
            <person name="Haridas S."/>
            <person name="Labutti K."/>
            <person name="Lindquist E."/>
            <person name="Lipzen A."/>
            <person name="Khouja H.-R."/>
            <person name="Murat C."/>
            <person name="Ohm R."/>
            <person name="Olson A."/>
            <person name="Spatafora J."/>
            <person name="Veneault-Fourrey C."/>
            <person name="Henrissat B."/>
            <person name="Grigoriev I."/>
            <person name="Martin F."/>
            <person name="Perotto S."/>
        </authorList>
    </citation>
    <scope>NUCLEOTIDE SEQUENCE [LARGE SCALE GENOMIC DNA]</scope>
    <source>
        <strain evidence="9 10">F</strain>
    </source>
</reference>
<dbReference type="PANTHER" id="PTHR31776">
    <property type="entry name" value="ALPHA-L-ARABINOFURANOSIDASE 1"/>
    <property type="match status" value="1"/>
</dbReference>
<evidence type="ECO:0000256" key="7">
    <source>
        <dbReference type="ARBA" id="ARBA00023180"/>
    </source>
</evidence>
<dbReference type="EC" id="3.2.1.55" evidence="4"/>
<dbReference type="InterPro" id="IPR055235">
    <property type="entry name" value="ASD1_cat"/>
</dbReference>
<name>A0A2J6RHU3_HYAVF</name>
<dbReference type="InterPro" id="IPR017853">
    <property type="entry name" value="GH"/>
</dbReference>
<dbReference type="Proteomes" id="UP000235786">
    <property type="component" value="Unassembled WGS sequence"/>
</dbReference>
<evidence type="ECO:0000256" key="4">
    <source>
        <dbReference type="ARBA" id="ARBA00012670"/>
    </source>
</evidence>
<keyword evidence="6 9" id="KW-0378">Hydrolase</keyword>
<dbReference type="UniPathway" id="UPA00667"/>
<comment type="catalytic activity">
    <reaction evidence="1">
        <text>Hydrolysis of terminal non-reducing alpha-L-arabinofuranoside residues in alpha-L-arabinosides.</text>
        <dbReference type="EC" id="3.2.1.55"/>
    </reaction>
</comment>
<keyword evidence="7" id="KW-0325">Glycoprotein</keyword>
<dbReference type="InterPro" id="IPR051563">
    <property type="entry name" value="Glycosyl_Hydrolase_51"/>
</dbReference>
<evidence type="ECO:0000313" key="10">
    <source>
        <dbReference type="Proteomes" id="UP000235786"/>
    </source>
</evidence>
<comment type="pathway">
    <text evidence="2">Glycan metabolism; L-arabinan degradation.</text>
</comment>
<dbReference type="STRING" id="1149755.A0A2J6RHU3"/>
<evidence type="ECO:0000256" key="3">
    <source>
        <dbReference type="ARBA" id="ARBA00007186"/>
    </source>
</evidence>
<evidence type="ECO:0000259" key="8">
    <source>
        <dbReference type="SMART" id="SM00813"/>
    </source>
</evidence>
<evidence type="ECO:0000256" key="6">
    <source>
        <dbReference type="ARBA" id="ARBA00022801"/>
    </source>
</evidence>
<dbReference type="Pfam" id="PF22848">
    <property type="entry name" value="ASD1_dom"/>
    <property type="match status" value="1"/>
</dbReference>
<evidence type="ECO:0000256" key="2">
    <source>
        <dbReference type="ARBA" id="ARBA00004834"/>
    </source>
</evidence>
<protein>
    <recommendedName>
        <fullName evidence="4">non-reducing end alpha-L-arabinofuranosidase</fullName>
        <ecNumber evidence="4">3.2.1.55</ecNumber>
    </recommendedName>
</protein>